<dbReference type="GO" id="GO:0005975">
    <property type="term" value="P:carbohydrate metabolic process"/>
    <property type="evidence" value="ECO:0007669"/>
    <property type="project" value="InterPro"/>
</dbReference>
<protein>
    <submittedName>
        <fullName evidence="6">ChbG/HpnK family deacetylase</fullName>
    </submittedName>
</protein>
<name>A0A371PMQ8_9BACL</name>
<organism evidence="6 7">
    <name type="scientific">Paenibacillus paeoniae</name>
    <dbReference type="NCBI Taxonomy" id="2292705"/>
    <lineage>
        <taxon>Bacteria</taxon>
        <taxon>Bacillati</taxon>
        <taxon>Bacillota</taxon>
        <taxon>Bacilli</taxon>
        <taxon>Bacillales</taxon>
        <taxon>Paenibacillaceae</taxon>
        <taxon>Paenibacillus</taxon>
    </lineage>
</organism>
<comment type="caution">
    <text evidence="6">The sequence shown here is derived from an EMBL/GenBank/DDBJ whole genome shotgun (WGS) entry which is preliminary data.</text>
</comment>
<dbReference type="GO" id="GO:0019213">
    <property type="term" value="F:deacetylase activity"/>
    <property type="evidence" value="ECO:0007669"/>
    <property type="project" value="TreeGrafter"/>
</dbReference>
<dbReference type="Pfam" id="PF04794">
    <property type="entry name" value="YdjC"/>
    <property type="match status" value="1"/>
</dbReference>
<evidence type="ECO:0000256" key="4">
    <source>
        <dbReference type="ARBA" id="ARBA00022842"/>
    </source>
</evidence>
<dbReference type="EMBL" id="QUBQ01000001">
    <property type="protein sequence ID" value="REK77087.1"/>
    <property type="molecule type" value="Genomic_DNA"/>
</dbReference>
<dbReference type="SUPFAM" id="SSF88713">
    <property type="entry name" value="Glycoside hydrolase/deacetylase"/>
    <property type="match status" value="1"/>
</dbReference>
<evidence type="ECO:0000313" key="7">
    <source>
        <dbReference type="Proteomes" id="UP000261905"/>
    </source>
</evidence>
<dbReference type="Gene3D" id="3.20.20.370">
    <property type="entry name" value="Glycoside hydrolase/deacetylase"/>
    <property type="match status" value="1"/>
</dbReference>
<evidence type="ECO:0000256" key="1">
    <source>
        <dbReference type="ARBA" id="ARBA00001946"/>
    </source>
</evidence>
<dbReference type="PANTHER" id="PTHR31609">
    <property type="entry name" value="YDJC DEACETYLASE FAMILY MEMBER"/>
    <property type="match status" value="1"/>
</dbReference>
<keyword evidence="5" id="KW-0119">Carbohydrate metabolism</keyword>
<evidence type="ECO:0000256" key="3">
    <source>
        <dbReference type="ARBA" id="ARBA00022801"/>
    </source>
</evidence>
<evidence type="ECO:0000256" key="5">
    <source>
        <dbReference type="ARBA" id="ARBA00023277"/>
    </source>
</evidence>
<gene>
    <name evidence="6" type="ORF">DX130_08795</name>
</gene>
<dbReference type="InterPro" id="IPR011330">
    <property type="entry name" value="Glyco_hydro/deAcase_b/a-brl"/>
</dbReference>
<accession>A0A371PMQ8</accession>
<dbReference type="CDD" id="cd10802">
    <property type="entry name" value="YdjC_TTHB029_like"/>
    <property type="match status" value="1"/>
</dbReference>
<keyword evidence="7" id="KW-1185">Reference proteome</keyword>
<comment type="cofactor">
    <cofactor evidence="1">
        <name>Mg(2+)</name>
        <dbReference type="ChEBI" id="CHEBI:18420"/>
    </cofactor>
</comment>
<dbReference type="GO" id="GO:0016787">
    <property type="term" value="F:hydrolase activity"/>
    <property type="evidence" value="ECO:0007669"/>
    <property type="project" value="UniProtKB-KW"/>
</dbReference>
<dbReference type="RefSeq" id="WP_116044456.1">
    <property type="nucleotide sequence ID" value="NZ_QUBQ01000001.1"/>
</dbReference>
<sequence length="306" mass="33919">MSLAQDLGYGADDRLLLINADDYGVCHSVNTAVQQLLTEGVISSATIMMPCGWAREAAHWSAAHPQFDVGVHLTLTSEWEPYSWGPVTQNGDVSSLTTDEGYFHPDVRSFEEHAESSQVKQELIHQIEKAIKLGVSPSHADNHMGSLYGLQTGKHFMPEVLDICAAYGLPFRLPRYVQVESGGIAPPELEAQARAIAALADSKGVVILDYLLGLSFQLQKGETFASFKSDMQQLLTTLKPGVTEVIIHPSHLTDELNAFHREPVKRGMELQIFRDADVRKTIEEQGIKLIRWSDLQRLQRSRASSN</sequence>
<dbReference type="InterPro" id="IPR006879">
    <property type="entry name" value="YdjC-like"/>
</dbReference>
<dbReference type="PANTHER" id="PTHR31609:SF1">
    <property type="entry name" value="CARBOHYDRATE DEACETYLASE"/>
    <property type="match status" value="1"/>
</dbReference>
<evidence type="ECO:0000256" key="2">
    <source>
        <dbReference type="ARBA" id="ARBA00022723"/>
    </source>
</evidence>
<keyword evidence="2" id="KW-0479">Metal-binding</keyword>
<dbReference type="AlphaFoldDB" id="A0A371PMQ8"/>
<reference evidence="6 7" key="1">
    <citation type="submission" date="2018-08" db="EMBL/GenBank/DDBJ databases">
        <title>Paenibacillus sp. M4BSY-1, whole genome shotgun sequence.</title>
        <authorList>
            <person name="Tuo L."/>
        </authorList>
    </citation>
    <scope>NUCLEOTIDE SEQUENCE [LARGE SCALE GENOMIC DNA]</scope>
    <source>
        <strain evidence="6 7">M4BSY-1</strain>
    </source>
</reference>
<evidence type="ECO:0000313" key="6">
    <source>
        <dbReference type="EMBL" id="REK77087.1"/>
    </source>
</evidence>
<dbReference type="GO" id="GO:0046872">
    <property type="term" value="F:metal ion binding"/>
    <property type="evidence" value="ECO:0007669"/>
    <property type="project" value="UniProtKB-KW"/>
</dbReference>
<keyword evidence="4" id="KW-0460">Magnesium</keyword>
<dbReference type="Proteomes" id="UP000261905">
    <property type="component" value="Unassembled WGS sequence"/>
</dbReference>
<keyword evidence="3" id="KW-0378">Hydrolase</keyword>
<dbReference type="OrthoDB" id="9774177at2"/>
<proteinExistence type="predicted"/>